<proteinExistence type="predicted"/>
<dbReference type="EMBL" id="IACJ01014784">
    <property type="protein sequence ID" value="LAA37407.1"/>
    <property type="molecule type" value="Transcribed_RNA"/>
</dbReference>
<name>A0A2D4EQB2_MICCO</name>
<evidence type="ECO:0000313" key="1">
    <source>
        <dbReference type="EMBL" id="LAA37407.1"/>
    </source>
</evidence>
<reference evidence="1" key="1">
    <citation type="submission" date="2017-07" db="EMBL/GenBank/DDBJ databases">
        <authorList>
            <person name="Mikheyev A."/>
            <person name="Grau M."/>
        </authorList>
    </citation>
    <scope>NUCLEOTIDE SEQUENCE</scope>
    <source>
        <tissue evidence="1">Venom_gland</tissue>
    </source>
</reference>
<organism evidence="1">
    <name type="scientific">Micrurus corallinus</name>
    <name type="common">Brazilian coral snake</name>
    <dbReference type="NCBI Taxonomy" id="54390"/>
    <lineage>
        <taxon>Eukaryota</taxon>
        <taxon>Metazoa</taxon>
        <taxon>Chordata</taxon>
        <taxon>Craniata</taxon>
        <taxon>Vertebrata</taxon>
        <taxon>Euteleostomi</taxon>
        <taxon>Lepidosauria</taxon>
        <taxon>Squamata</taxon>
        <taxon>Bifurcata</taxon>
        <taxon>Unidentata</taxon>
        <taxon>Episquamata</taxon>
        <taxon>Toxicofera</taxon>
        <taxon>Serpentes</taxon>
        <taxon>Colubroidea</taxon>
        <taxon>Elapidae</taxon>
        <taxon>Elapinae</taxon>
        <taxon>Micrurus</taxon>
    </lineage>
</organism>
<sequence length="104" mass="12476">MKHEYLTLDSEIMIEDLWQIRNCGNKGDKLFWEITEKRMLNLQVLCENINKKFHGSRTILENQDNIQKQEISAGPYLQLEKLAFNWSPSHPKKYLVCQKRQKRI</sequence>
<reference evidence="1" key="2">
    <citation type="submission" date="2017-11" db="EMBL/GenBank/DDBJ databases">
        <title>Coralsnake Venomics: Analyses of Venom Gland Transcriptomes and Proteomes of Six Brazilian Taxa.</title>
        <authorList>
            <person name="Aird S.D."/>
            <person name="Jorge da Silva N."/>
            <person name="Qiu L."/>
            <person name="Villar-Briones A."/>
            <person name="Aparecida-Saddi V."/>
            <person name="Campos-Telles M.P."/>
            <person name="Grau M."/>
            <person name="Mikheyev A.S."/>
        </authorList>
    </citation>
    <scope>NUCLEOTIDE SEQUENCE</scope>
    <source>
        <tissue evidence="1">Venom_gland</tissue>
    </source>
</reference>
<accession>A0A2D4EQB2</accession>
<dbReference type="AlphaFoldDB" id="A0A2D4EQB2"/>
<protein>
    <submittedName>
        <fullName evidence="1">Uncharacterized protein</fullName>
    </submittedName>
</protein>